<protein>
    <recommendedName>
        <fullName evidence="3">WSC domain-containing protein</fullName>
    </recommendedName>
</protein>
<dbReference type="InterPro" id="IPR018535">
    <property type="entry name" value="DUF1996"/>
</dbReference>
<dbReference type="PANTHER" id="PTHR43662">
    <property type="match status" value="1"/>
</dbReference>
<dbReference type="Proteomes" id="UP001521184">
    <property type="component" value="Unassembled WGS sequence"/>
</dbReference>
<sequence length="704" mass="76093">MKILTLLVALVGLLPMLAQGFWKMPCYGTVVRERIDPVLSPGAVSDHVQRVVGGSGINFTMDCRTSLQAGCSSCTVKQDKSNYLVPQLYSVAYDSSGPMYTFVQDGGVNITYTQIRDSSETIKPFPEGLTMVAGVTSRRSSFGDAMANAISFRCNGTTFSSPNMPQHCITIVASVSFPSCWDGYNVTMDDFPHMSYDEDGKCPSTHPVRVMTLRYDFEFDSSNLRHPRPHDQLIFSTGDATGYGFQGVFINGWDTEALQAAIDTCTDSETGDIATTCPVLTQYDADQCMDCKVPGRVDEPINQVAALPGCHEVSNGIGKRQQDCSGGPPPNITDYQTTNEDLTDCGWQYEGCSTSGDPFGMSGNLNQSSQGFIRVGGDPLLTPDWCMSRCKAYSNTTFAWFGLHAGQCVCSVSDPKPETLPVVGFLGNCDAPCPGNGSLSCGGLDSTSLYRSCSDNCTNSDFVQWPSHPAFLSTRSVPIVGEDNASTDKDATLAAIDDAAASTVLSARFESPNVNSPFIGYKVCARTLNNTLSCTVVQGPRAESVAAAFIDWAIAEYALDHHGNHYHPSSSPSPLEDVLDARIAQLRLAELHRLRPRVMGADAVLAVALVSCICLLGFAFVAKQHEACGAARRVGAVQGDLELATRLLDMDPAVLEMLFAKYAAIKESEGKKMKDEDEAKRLKKHKSGAGSVDNEKEYHDFFFR</sequence>
<keyword evidence="2" id="KW-0732">Signal</keyword>
<evidence type="ECO:0000313" key="5">
    <source>
        <dbReference type="Proteomes" id="UP001521184"/>
    </source>
</evidence>
<dbReference type="InterPro" id="IPR002889">
    <property type="entry name" value="WSC_carb-bd"/>
</dbReference>
<reference evidence="4 5" key="1">
    <citation type="journal article" date="2023" name="Plant Dis.">
        <title>First Report of Diplodia intermedia Causing Canker and Dieback Diseases on Apple Trees in Canada.</title>
        <authorList>
            <person name="Ellouze W."/>
            <person name="Ilyukhin E."/>
            <person name="Sulman M."/>
            <person name="Ali S."/>
        </authorList>
    </citation>
    <scope>NUCLEOTIDE SEQUENCE [LARGE SCALE GENOMIC DNA]</scope>
    <source>
        <strain evidence="4 5">M45-28</strain>
    </source>
</reference>
<keyword evidence="1" id="KW-1133">Transmembrane helix</keyword>
<name>A0ABR3TEB4_9PEZI</name>
<feature type="signal peptide" evidence="2">
    <location>
        <begin position="1"/>
        <end position="20"/>
    </location>
</feature>
<dbReference type="Pfam" id="PF01822">
    <property type="entry name" value="WSC"/>
    <property type="match status" value="1"/>
</dbReference>
<evidence type="ECO:0000313" key="4">
    <source>
        <dbReference type="EMBL" id="KAL1637751.1"/>
    </source>
</evidence>
<proteinExistence type="predicted"/>
<feature type="domain" description="WSC" evidence="3">
    <location>
        <begin position="346"/>
        <end position="453"/>
    </location>
</feature>
<comment type="caution">
    <text evidence="4">The sequence shown here is derived from an EMBL/GenBank/DDBJ whole genome shotgun (WGS) entry which is preliminary data.</text>
</comment>
<dbReference type="EMBL" id="JAKEKT020000085">
    <property type="protein sequence ID" value="KAL1637751.1"/>
    <property type="molecule type" value="Genomic_DNA"/>
</dbReference>
<organism evidence="4 5">
    <name type="scientific">Diplodia intermedia</name>
    <dbReference type="NCBI Taxonomy" id="856260"/>
    <lineage>
        <taxon>Eukaryota</taxon>
        <taxon>Fungi</taxon>
        <taxon>Dikarya</taxon>
        <taxon>Ascomycota</taxon>
        <taxon>Pezizomycotina</taxon>
        <taxon>Dothideomycetes</taxon>
        <taxon>Dothideomycetes incertae sedis</taxon>
        <taxon>Botryosphaeriales</taxon>
        <taxon>Botryosphaeriaceae</taxon>
        <taxon>Diplodia</taxon>
    </lineage>
</organism>
<dbReference type="PANTHER" id="PTHR43662:SF12">
    <property type="entry name" value="DUF1996 DOMAIN-CONTAINING PROTEIN-RELATED"/>
    <property type="match status" value="1"/>
</dbReference>
<feature type="transmembrane region" description="Helical" evidence="1">
    <location>
        <begin position="603"/>
        <end position="622"/>
    </location>
</feature>
<evidence type="ECO:0000259" key="3">
    <source>
        <dbReference type="PROSITE" id="PS51212"/>
    </source>
</evidence>
<accession>A0ABR3TEB4</accession>
<keyword evidence="5" id="KW-1185">Reference proteome</keyword>
<keyword evidence="1" id="KW-0472">Membrane</keyword>
<dbReference type="PROSITE" id="PS51212">
    <property type="entry name" value="WSC"/>
    <property type="match status" value="1"/>
</dbReference>
<dbReference type="Pfam" id="PF09362">
    <property type="entry name" value="DUF1996"/>
    <property type="match status" value="1"/>
</dbReference>
<feature type="chain" id="PRO_5045478567" description="WSC domain-containing protein" evidence="2">
    <location>
        <begin position="21"/>
        <end position="704"/>
    </location>
</feature>
<keyword evidence="1" id="KW-0812">Transmembrane</keyword>
<gene>
    <name evidence="4" type="ORF">SLS58_009178</name>
</gene>
<evidence type="ECO:0000256" key="2">
    <source>
        <dbReference type="SAM" id="SignalP"/>
    </source>
</evidence>
<evidence type="ECO:0000256" key="1">
    <source>
        <dbReference type="SAM" id="Phobius"/>
    </source>
</evidence>